<feature type="compositionally biased region" description="Basic and acidic residues" evidence="11">
    <location>
        <begin position="263"/>
        <end position="281"/>
    </location>
</feature>
<dbReference type="PROSITE" id="PS50280">
    <property type="entry name" value="SET"/>
    <property type="match status" value="1"/>
</dbReference>
<feature type="compositionally biased region" description="Gly residues" evidence="11">
    <location>
        <begin position="362"/>
        <end position="372"/>
    </location>
</feature>
<dbReference type="InterPro" id="IPR036020">
    <property type="entry name" value="WW_dom_sf"/>
</dbReference>
<evidence type="ECO:0000259" key="12">
    <source>
        <dbReference type="PROSITE" id="PS50020"/>
    </source>
</evidence>
<evidence type="ECO:0000256" key="9">
    <source>
        <dbReference type="ARBA" id="ARBA00023163"/>
    </source>
</evidence>
<feature type="domain" description="WW" evidence="12">
    <location>
        <begin position="1475"/>
        <end position="1509"/>
    </location>
</feature>
<dbReference type="EMBL" id="KQ241626">
    <property type="protein sequence ID" value="KNC87002.1"/>
    <property type="molecule type" value="Genomic_DNA"/>
</dbReference>
<dbReference type="SUPFAM" id="SSF51045">
    <property type="entry name" value="WW domain"/>
    <property type="match status" value="1"/>
</dbReference>
<keyword evidence="8" id="KW-0805">Transcription regulation</keyword>
<dbReference type="PROSITE" id="PS01159">
    <property type="entry name" value="WW_DOMAIN_1"/>
    <property type="match status" value="1"/>
</dbReference>
<dbReference type="GO" id="GO:0140955">
    <property type="term" value="F:histone H3K36 trimethyltransferase activity"/>
    <property type="evidence" value="ECO:0007669"/>
    <property type="project" value="UniProtKB-EC"/>
</dbReference>
<protein>
    <recommendedName>
        <fullName evidence="3">[histone H3]-lysine(36) N-trimethyltransferase</fullName>
        <ecNumber evidence="3">2.1.1.359</ecNumber>
    </recommendedName>
</protein>
<dbReference type="Gene3D" id="2.170.270.10">
    <property type="entry name" value="SET domain"/>
    <property type="match status" value="1"/>
</dbReference>
<comment type="subcellular location">
    <subcellularLocation>
        <location evidence="2">Chromosome</location>
    </subcellularLocation>
    <subcellularLocation>
        <location evidence="1">Nucleus</location>
    </subcellularLocation>
</comment>
<dbReference type="InterPro" id="IPR001202">
    <property type="entry name" value="WW_dom"/>
</dbReference>
<dbReference type="Pfam" id="PF08236">
    <property type="entry name" value="SRI"/>
    <property type="match status" value="1"/>
</dbReference>
<feature type="compositionally biased region" description="Basic and acidic residues" evidence="11">
    <location>
        <begin position="1270"/>
        <end position="1296"/>
    </location>
</feature>
<feature type="compositionally biased region" description="Basic and acidic residues" evidence="11">
    <location>
        <begin position="300"/>
        <end position="321"/>
    </location>
</feature>
<feature type="compositionally biased region" description="Polar residues" evidence="11">
    <location>
        <begin position="41"/>
        <end position="52"/>
    </location>
</feature>
<dbReference type="PROSITE" id="PS50868">
    <property type="entry name" value="POST_SET"/>
    <property type="match status" value="1"/>
</dbReference>
<dbReference type="GO" id="GO:0005634">
    <property type="term" value="C:nucleus"/>
    <property type="evidence" value="ECO:0007669"/>
    <property type="project" value="UniProtKB-SubCell"/>
</dbReference>
<evidence type="ECO:0000256" key="10">
    <source>
        <dbReference type="ARBA" id="ARBA00023242"/>
    </source>
</evidence>
<dbReference type="SUPFAM" id="SSF82199">
    <property type="entry name" value="SET domain"/>
    <property type="match status" value="1"/>
</dbReference>
<dbReference type="InterPro" id="IPR038190">
    <property type="entry name" value="SRI_sf"/>
</dbReference>
<dbReference type="EC" id="2.1.1.359" evidence="3"/>
<feature type="compositionally biased region" description="Basic and acidic residues" evidence="11">
    <location>
        <begin position="375"/>
        <end position="394"/>
    </location>
</feature>
<dbReference type="RefSeq" id="XP_014160904.1">
    <property type="nucleotide sequence ID" value="XM_014305429.1"/>
</dbReference>
<keyword evidence="9" id="KW-0804">Transcription</keyword>
<dbReference type="STRING" id="667725.A0A0L0GDB2"/>
<keyword evidence="7" id="KW-0949">S-adenosyl-L-methionine</keyword>
<feature type="region of interest" description="Disordered" evidence="11">
    <location>
        <begin position="1270"/>
        <end position="1300"/>
    </location>
</feature>
<dbReference type="PANTHER" id="PTHR46711:SF1">
    <property type="entry name" value="HISTONE-LYSINE N-METHYLTRANSFERASE SETD2"/>
    <property type="match status" value="1"/>
</dbReference>
<dbReference type="GO" id="GO:0032259">
    <property type="term" value="P:methylation"/>
    <property type="evidence" value="ECO:0007669"/>
    <property type="project" value="UniProtKB-KW"/>
</dbReference>
<dbReference type="OrthoDB" id="422362at2759"/>
<evidence type="ECO:0000313" key="16">
    <source>
        <dbReference type="EMBL" id="KNC87002.1"/>
    </source>
</evidence>
<feature type="domain" description="Post-SET" evidence="14">
    <location>
        <begin position="872"/>
        <end position="888"/>
    </location>
</feature>
<dbReference type="eggNOG" id="KOG4442">
    <property type="taxonomic scope" value="Eukaryota"/>
</dbReference>
<feature type="compositionally biased region" description="Gly residues" evidence="11">
    <location>
        <begin position="574"/>
        <end position="585"/>
    </location>
</feature>
<feature type="region of interest" description="Disordered" evidence="11">
    <location>
        <begin position="156"/>
        <end position="394"/>
    </location>
</feature>
<feature type="domain" description="AWS" evidence="15">
    <location>
        <begin position="693"/>
        <end position="746"/>
    </location>
</feature>
<dbReference type="InterPro" id="IPR006560">
    <property type="entry name" value="AWS_dom"/>
</dbReference>
<dbReference type="InterPro" id="IPR046341">
    <property type="entry name" value="SET_dom_sf"/>
</dbReference>
<feature type="region of interest" description="Disordered" evidence="11">
    <location>
        <begin position="1131"/>
        <end position="1158"/>
    </location>
</feature>
<dbReference type="GO" id="GO:0006355">
    <property type="term" value="P:regulation of DNA-templated transcription"/>
    <property type="evidence" value="ECO:0007669"/>
    <property type="project" value="InterPro"/>
</dbReference>
<feature type="compositionally biased region" description="Acidic residues" evidence="11">
    <location>
        <begin position="229"/>
        <end position="238"/>
    </location>
</feature>
<dbReference type="Pfam" id="PF00856">
    <property type="entry name" value="SET"/>
    <property type="match status" value="1"/>
</dbReference>
<evidence type="ECO:0000256" key="4">
    <source>
        <dbReference type="ARBA" id="ARBA00022454"/>
    </source>
</evidence>
<evidence type="ECO:0000256" key="5">
    <source>
        <dbReference type="ARBA" id="ARBA00022603"/>
    </source>
</evidence>
<sequence>MSSIGRTRSTGIRSSARRIREALLSDGQRTPETLESGAVVNVSTINEPVNTDTSEKEDTDINMSESIVDAENTVGERQVDTDDMEVDIDNQQDRRTKRGKPKSVRSQRSQDTQTLVHEDIDTIPGSVVDSVDQSVEEDGIKMVEINDISALTSMATENDIPTSDTIPQEHTRAQTMDTDDIADTTETQDVSAEKGERGVREGSLALHDDGNVAQEGMKYKSETQALFDDSSDESDEDVPLTLGSGSSKNKSTSAHNAADSDGDVNRDRFNRTDSEHNERGSDAQPGDGSEQESSGSAYTKAHDDTHTVVDGDSHTKGESDHAYASSPTGRPAKGSKARAEAKGKVVRKTSKPRPRKDKEGVDGVGSHKGGSRVGSSKDKKLSRPKKGMADKKALEDKIANTLNTIYAESKVKQAPRIVKISGHYTALNKVGRKDESVAEMKEIPLDWDGETVNTGMKRDDTGTKSSGAGTTHNSSTTNPKKRTKRERSSDTAVSGSSVRTKPAKVSVANEWGDTDCLSYIDSYKTVVGITSAFGRDMGSGEGSGKARRASSSDTSSPRGSRSKKEVRSRREGDGGGAAMGLGSDGVEGHVKKLTNVIPRKSRKNRAMLSSSEEEDFEMGISSIEPRNRGELSRKARQEPQRSNDANRRRSEIDTPQTKTEAPKVTGESAHEGYELLESSIRLVSSKEPMKRKEANMVCDCTYDNDEDELEDACGPGCLNRIMRLECRPELCPCGSRCQNQSFHKGLQVPLEVYETEKKGRGLRSPEKLTGGSFVMEYVGEIIGQEQFKERLVTYGEAGIKHFYFMTLGPDEFIDATKKGSPSRFFNHSCDPNCETQKWVVDGETRIGIYTTRDVEPNEELTFDYQMEREGELNQKCHCESKNCRNWLSSQKKRPTHPARGQSLVDVEPEKVNVAAAFKTLNKHNALAFIRTLLTVINDSDYLEDGMALMLCLDPDKLKPSAVQALLKFRLLKGLRLLLDKSVESLAQVSTLENRRALEGLVDKTVTAIADVATDASVAVAEGAAMDNDTTTEADQQLTQGAGEQESVRAIANGDGMSGAVKAEATADGTDTLGGGNEEIDQDPTDTVSSEDAKAAQTGADAVAIDTDNAGPKPSPIEAVNKQESQDLIVSTEDTDAPEPSVTEAEHTQDPEDQTAPAEVKGEVVDVVTEKAQPPQDFVEEDLYALATSVIRNDVPVVVDAAETAQLRQLQIIILRILSKIEFQFRNPIDDGNMWPVIKSLAKETNKDISDAAGRLITRWSSLRKEIKIPKKTREDKEKEKSDREKSDSRDRTRRASELNNDYSSAYAAAASRFGTHNRLRGSIGEVPLKPTHSTHIHTHTPKDLDLEQIYNEMMDQLPGQAGVQAHAQAHTVGRRGLYESVRGGNGLTYREMGEFSIDPGAHIAMSHTEAGVKPVHGMAEGGSLAYNSRIAPSYGMYSQQYHQSYTHAQGWQQSIAQQHNDIPDPRIQPLAPPEEALPAGWMSTMDPKKQRVYYYHVDTNQTQWTKPTADTVLHTIAPQPSLADEVPASKSPTSPSGSRDSLKRKSEAADKASESAHKRQKTSVEDTKTLEERKRNFRAMVSKSVIKVLGKYNKPGCKFGRITNKDDFKHLARKITHMIVERHTKKNDFSATEAVHEKLEKYIHKSMKKQGSVYTRKTMDSDIEYADTNTAAKRLTHLKERRRRKEAEARRKERRRSDSKYVSDAVSSPKEGLTWNESTARVDGHVDAAAGGGVEYMEEDSDMHISDDSNDLMD</sequence>
<dbReference type="Pfam" id="PF17907">
    <property type="entry name" value="AWS"/>
    <property type="match status" value="1"/>
</dbReference>
<dbReference type="InterPro" id="IPR013257">
    <property type="entry name" value="SRI"/>
</dbReference>
<feature type="compositionally biased region" description="Polar residues" evidence="11">
    <location>
        <begin position="490"/>
        <end position="499"/>
    </location>
</feature>
<accession>A0A0L0GDB2</accession>
<dbReference type="GeneID" id="25901359"/>
<feature type="compositionally biased region" description="Basic residues" evidence="11">
    <location>
        <begin position="344"/>
        <end position="355"/>
    </location>
</feature>
<feature type="compositionally biased region" description="Polar residues" evidence="11">
    <location>
        <begin position="243"/>
        <end position="255"/>
    </location>
</feature>
<feature type="region of interest" description="Disordered" evidence="11">
    <location>
        <begin position="533"/>
        <end position="671"/>
    </location>
</feature>
<evidence type="ECO:0000256" key="6">
    <source>
        <dbReference type="ARBA" id="ARBA00022679"/>
    </source>
</evidence>
<feature type="region of interest" description="Disordered" evidence="11">
    <location>
        <begin position="1066"/>
        <end position="1097"/>
    </location>
</feature>
<evidence type="ECO:0000256" key="8">
    <source>
        <dbReference type="ARBA" id="ARBA00023015"/>
    </source>
</evidence>
<feature type="compositionally biased region" description="Polar residues" evidence="11">
    <location>
        <begin position="463"/>
        <end position="478"/>
    </location>
</feature>
<organism evidence="16 17">
    <name type="scientific">Sphaeroforma arctica JP610</name>
    <dbReference type="NCBI Taxonomy" id="667725"/>
    <lineage>
        <taxon>Eukaryota</taxon>
        <taxon>Ichthyosporea</taxon>
        <taxon>Ichthyophonida</taxon>
        <taxon>Sphaeroforma</taxon>
    </lineage>
</organism>
<feature type="compositionally biased region" description="Polar residues" evidence="11">
    <location>
        <begin position="106"/>
        <end position="115"/>
    </location>
</feature>
<dbReference type="Gene3D" id="1.10.1740.100">
    <property type="entry name" value="Set2, Rpb1 interacting domain"/>
    <property type="match status" value="1"/>
</dbReference>
<dbReference type="CDD" id="cd00201">
    <property type="entry name" value="WW"/>
    <property type="match status" value="1"/>
</dbReference>
<evidence type="ECO:0000259" key="14">
    <source>
        <dbReference type="PROSITE" id="PS50868"/>
    </source>
</evidence>
<feature type="compositionally biased region" description="Polar residues" evidence="11">
    <location>
        <begin position="156"/>
        <end position="166"/>
    </location>
</feature>
<feature type="region of interest" description="Disordered" evidence="11">
    <location>
        <begin position="1519"/>
        <end position="1570"/>
    </location>
</feature>
<feature type="compositionally biased region" description="Basic and acidic residues" evidence="11">
    <location>
        <begin position="1540"/>
        <end position="1570"/>
    </location>
</feature>
<dbReference type="PROSITE" id="PS51215">
    <property type="entry name" value="AWS"/>
    <property type="match status" value="1"/>
</dbReference>
<feature type="compositionally biased region" description="Acidic residues" evidence="11">
    <location>
        <begin position="81"/>
        <end position="90"/>
    </location>
</feature>
<feature type="compositionally biased region" description="Polar residues" evidence="11">
    <location>
        <begin position="1"/>
        <end position="13"/>
    </location>
</feature>
<feature type="compositionally biased region" description="Basic and acidic residues" evidence="11">
    <location>
        <begin position="1685"/>
        <end position="1701"/>
    </location>
</feature>
<keyword evidence="6" id="KW-0808">Transferase</keyword>
<evidence type="ECO:0000259" key="13">
    <source>
        <dbReference type="PROSITE" id="PS50280"/>
    </source>
</evidence>
<keyword evidence="10" id="KW-0539">Nucleus</keyword>
<dbReference type="InterPro" id="IPR001214">
    <property type="entry name" value="SET_dom"/>
</dbReference>
<feature type="compositionally biased region" description="Basic and acidic residues" evidence="11">
    <location>
        <begin position="562"/>
        <end position="573"/>
    </location>
</feature>
<feature type="region of interest" description="Disordered" evidence="11">
    <location>
        <begin position="1678"/>
        <end position="1754"/>
    </location>
</feature>
<dbReference type="SMART" id="SM00317">
    <property type="entry name" value="SET"/>
    <property type="match status" value="1"/>
</dbReference>
<feature type="domain" description="SET" evidence="13">
    <location>
        <begin position="748"/>
        <end position="865"/>
    </location>
</feature>
<evidence type="ECO:0000256" key="2">
    <source>
        <dbReference type="ARBA" id="ARBA00004286"/>
    </source>
</evidence>
<reference evidence="16 17" key="1">
    <citation type="submission" date="2011-02" db="EMBL/GenBank/DDBJ databases">
        <title>The Genome Sequence of Sphaeroforma arctica JP610.</title>
        <authorList>
            <consortium name="The Broad Institute Genome Sequencing Platform"/>
            <person name="Russ C."/>
            <person name="Cuomo C."/>
            <person name="Young S.K."/>
            <person name="Zeng Q."/>
            <person name="Gargeya S."/>
            <person name="Alvarado L."/>
            <person name="Berlin A."/>
            <person name="Chapman S.B."/>
            <person name="Chen Z."/>
            <person name="Freedman E."/>
            <person name="Gellesch M."/>
            <person name="Goldberg J."/>
            <person name="Griggs A."/>
            <person name="Gujja S."/>
            <person name="Heilman E."/>
            <person name="Heiman D."/>
            <person name="Howarth C."/>
            <person name="Mehta T."/>
            <person name="Neiman D."/>
            <person name="Pearson M."/>
            <person name="Roberts A."/>
            <person name="Saif S."/>
            <person name="Shea T."/>
            <person name="Shenoy N."/>
            <person name="Sisk P."/>
            <person name="Stolte C."/>
            <person name="Sykes S."/>
            <person name="White J."/>
            <person name="Yandava C."/>
            <person name="Burger G."/>
            <person name="Gray M.W."/>
            <person name="Holland P.W.H."/>
            <person name="King N."/>
            <person name="Lang F.B.F."/>
            <person name="Roger A.J."/>
            <person name="Ruiz-Trillo I."/>
            <person name="Haas B."/>
            <person name="Nusbaum C."/>
            <person name="Birren B."/>
        </authorList>
    </citation>
    <scope>NUCLEOTIDE SEQUENCE [LARGE SCALE GENOMIC DNA]</scope>
    <source>
        <strain evidence="16 17">JP610</strain>
    </source>
</reference>
<dbReference type="InterPro" id="IPR042294">
    <property type="entry name" value="SETD2_animal"/>
</dbReference>
<feature type="compositionally biased region" description="Basic and acidic residues" evidence="11">
    <location>
        <begin position="625"/>
        <end position="652"/>
    </location>
</feature>
<evidence type="ECO:0000256" key="3">
    <source>
        <dbReference type="ARBA" id="ARBA00012178"/>
    </source>
</evidence>
<evidence type="ECO:0000313" key="17">
    <source>
        <dbReference type="Proteomes" id="UP000054560"/>
    </source>
</evidence>
<feature type="compositionally biased region" description="Basic and acidic residues" evidence="11">
    <location>
        <begin position="191"/>
        <end position="210"/>
    </location>
</feature>
<dbReference type="GO" id="GO:0005694">
    <property type="term" value="C:chromosome"/>
    <property type="evidence" value="ECO:0007669"/>
    <property type="project" value="UniProtKB-SubCell"/>
</dbReference>
<keyword evidence="4" id="KW-0158">Chromosome</keyword>
<dbReference type="PROSITE" id="PS50020">
    <property type="entry name" value="WW_DOMAIN_2"/>
    <property type="match status" value="1"/>
</dbReference>
<feature type="region of interest" description="Disordered" evidence="11">
    <location>
        <begin position="1"/>
        <end position="115"/>
    </location>
</feature>
<dbReference type="Proteomes" id="UP000054560">
    <property type="component" value="Unassembled WGS sequence"/>
</dbReference>
<name>A0A0L0GDB2_9EUKA</name>
<keyword evidence="17" id="KW-1185">Reference proteome</keyword>
<evidence type="ECO:0000256" key="11">
    <source>
        <dbReference type="SAM" id="MobiDB-lite"/>
    </source>
</evidence>
<evidence type="ECO:0000256" key="7">
    <source>
        <dbReference type="ARBA" id="ARBA00022691"/>
    </source>
</evidence>
<feature type="region of interest" description="Disordered" evidence="11">
    <location>
        <begin position="446"/>
        <end position="507"/>
    </location>
</feature>
<dbReference type="SMART" id="SM00570">
    <property type="entry name" value="AWS"/>
    <property type="match status" value="1"/>
</dbReference>
<dbReference type="InterPro" id="IPR003616">
    <property type="entry name" value="Post-SET_dom"/>
</dbReference>
<evidence type="ECO:0000256" key="1">
    <source>
        <dbReference type="ARBA" id="ARBA00004123"/>
    </source>
</evidence>
<keyword evidence="5" id="KW-0489">Methyltransferase</keyword>
<gene>
    <name evidence="16" type="ORF">SARC_00855</name>
</gene>
<proteinExistence type="predicted"/>
<dbReference type="Gene3D" id="2.20.70.10">
    <property type="match status" value="1"/>
</dbReference>
<feature type="compositionally biased region" description="Low complexity" evidence="11">
    <location>
        <begin position="549"/>
        <end position="559"/>
    </location>
</feature>
<dbReference type="SMART" id="SM00456">
    <property type="entry name" value="WW"/>
    <property type="match status" value="1"/>
</dbReference>
<feature type="compositionally biased region" description="Polar residues" evidence="11">
    <location>
        <begin position="1530"/>
        <end position="1539"/>
    </location>
</feature>
<evidence type="ECO:0000259" key="15">
    <source>
        <dbReference type="PROSITE" id="PS51215"/>
    </source>
</evidence>
<dbReference type="PANTHER" id="PTHR46711">
    <property type="entry name" value="HISTONE-LYSINE N-METHYLTRANSFERASE SETD2"/>
    <property type="match status" value="1"/>
</dbReference>
<dbReference type="Pfam" id="PF00397">
    <property type="entry name" value="WW"/>
    <property type="match status" value="1"/>
</dbReference>
<feature type="compositionally biased region" description="Basic residues" evidence="11">
    <location>
        <begin position="95"/>
        <end position="105"/>
    </location>
</feature>